<accession>A0A133KV94</accession>
<dbReference type="EMBL" id="LRPN01000037">
    <property type="protein sequence ID" value="KWZ83462.1"/>
    <property type="molecule type" value="Genomic_DNA"/>
</dbReference>
<comment type="caution">
    <text evidence="1">The sequence shown here is derived from an EMBL/GenBank/DDBJ whole genome shotgun (WGS) entry which is preliminary data.</text>
</comment>
<gene>
    <name evidence="1" type="ORF">HMPREF3213_01238</name>
</gene>
<organism evidence="1 2">
    <name type="scientific">Heyndrickxia coagulans</name>
    <name type="common">Weizmannia coagulans</name>
    <dbReference type="NCBI Taxonomy" id="1398"/>
    <lineage>
        <taxon>Bacteria</taxon>
        <taxon>Bacillati</taxon>
        <taxon>Bacillota</taxon>
        <taxon>Bacilli</taxon>
        <taxon>Bacillales</taxon>
        <taxon>Bacillaceae</taxon>
        <taxon>Heyndrickxia</taxon>
    </lineage>
</organism>
<proteinExistence type="predicted"/>
<sequence>MHSPCFDPPIATGEANWTWRTSKKAQIYTFPHCPFGGCIEIGG</sequence>
<reference evidence="2" key="1">
    <citation type="submission" date="2016-01" db="EMBL/GenBank/DDBJ databases">
        <authorList>
            <person name="Mitreva M."/>
            <person name="Pepin K.H."/>
            <person name="Mihindukulasuriya K.A."/>
            <person name="Fulton R."/>
            <person name="Fronick C."/>
            <person name="O'Laughlin M."/>
            <person name="Miner T."/>
            <person name="Herter B."/>
            <person name="Rosa B.A."/>
            <person name="Cordes M."/>
            <person name="Tomlinson C."/>
            <person name="Wollam A."/>
            <person name="Palsikar V.B."/>
            <person name="Mardis E.R."/>
            <person name="Wilson R.K."/>
        </authorList>
    </citation>
    <scope>NUCLEOTIDE SEQUENCE [LARGE SCALE GENOMIC DNA]</scope>
    <source>
        <strain evidence="2">GED7749B</strain>
    </source>
</reference>
<dbReference type="PATRIC" id="fig|1398.22.peg.1255"/>
<dbReference type="AlphaFoldDB" id="A0A133KV94"/>
<evidence type="ECO:0000313" key="1">
    <source>
        <dbReference type="EMBL" id="KWZ83462.1"/>
    </source>
</evidence>
<dbReference type="Proteomes" id="UP000070376">
    <property type="component" value="Unassembled WGS sequence"/>
</dbReference>
<protein>
    <submittedName>
        <fullName evidence="1">Uncharacterized protein</fullName>
    </submittedName>
</protein>
<name>A0A133KV94_HEYCO</name>
<evidence type="ECO:0000313" key="2">
    <source>
        <dbReference type="Proteomes" id="UP000070376"/>
    </source>
</evidence>